<dbReference type="RefSeq" id="WP_254010155.1">
    <property type="nucleotide sequence ID" value="NZ_JAMZMM010000012.1"/>
</dbReference>
<keyword evidence="2" id="KW-0472">Membrane</keyword>
<feature type="coiled-coil region" evidence="1">
    <location>
        <begin position="48"/>
        <end position="108"/>
    </location>
</feature>
<keyword evidence="1" id="KW-0175">Coiled coil</keyword>
<proteinExistence type="predicted"/>
<comment type="caution">
    <text evidence="3">The sequence shown here is derived from an EMBL/GenBank/DDBJ whole genome shotgun (WGS) entry which is preliminary data.</text>
</comment>
<evidence type="ECO:0000313" key="4">
    <source>
        <dbReference type="Proteomes" id="UP001204953"/>
    </source>
</evidence>
<reference evidence="3" key="1">
    <citation type="submission" date="2022-06" db="EMBL/GenBank/DDBJ databases">
        <title>New cyanobacteria of genus Symplocastrum in benthos of Lake Baikal.</title>
        <authorList>
            <person name="Sorokovikova E."/>
            <person name="Tikhonova I."/>
            <person name="Krasnopeev A."/>
            <person name="Evseev P."/>
            <person name="Gladkikh A."/>
            <person name="Belykh O."/>
        </authorList>
    </citation>
    <scope>NUCLEOTIDE SEQUENCE</scope>
    <source>
        <strain evidence="3">BBK-W-15</strain>
    </source>
</reference>
<accession>A0AAE3KQG8</accession>
<protein>
    <submittedName>
        <fullName evidence="3">Uncharacterized protein</fullName>
    </submittedName>
</protein>
<keyword evidence="4" id="KW-1185">Reference proteome</keyword>
<gene>
    <name evidence="3" type="ORF">NJ959_02475</name>
</gene>
<dbReference type="Proteomes" id="UP001204953">
    <property type="component" value="Unassembled WGS sequence"/>
</dbReference>
<evidence type="ECO:0000313" key="3">
    <source>
        <dbReference type="EMBL" id="MCP2727337.1"/>
    </source>
</evidence>
<keyword evidence="2" id="KW-0812">Transmembrane</keyword>
<keyword evidence="2" id="KW-1133">Transmembrane helix</keyword>
<organism evidence="3 4">
    <name type="scientific">Limnofasciculus baicalensis BBK-W-15</name>
    <dbReference type="NCBI Taxonomy" id="2699891"/>
    <lineage>
        <taxon>Bacteria</taxon>
        <taxon>Bacillati</taxon>
        <taxon>Cyanobacteriota</taxon>
        <taxon>Cyanophyceae</taxon>
        <taxon>Coleofasciculales</taxon>
        <taxon>Coleofasciculaceae</taxon>
        <taxon>Limnofasciculus</taxon>
        <taxon>Limnofasciculus baicalensis</taxon>
    </lineage>
</organism>
<feature type="transmembrane region" description="Helical" evidence="2">
    <location>
        <begin position="6"/>
        <end position="24"/>
    </location>
</feature>
<dbReference type="AlphaFoldDB" id="A0AAE3KQG8"/>
<name>A0AAE3KQG8_9CYAN</name>
<sequence length="110" mass="13042">MYDLTLFFWITISTALVLLGILLYKDIRSITRLEEKDKRAYKYLDGNLLELEAKERKEREEALALEAQEKEEMKQLLQNLLKCQQVMARAAKENNRLLAELIQVLKERQD</sequence>
<dbReference type="EMBL" id="JAMZMM010000012">
    <property type="protein sequence ID" value="MCP2727337.1"/>
    <property type="molecule type" value="Genomic_DNA"/>
</dbReference>
<evidence type="ECO:0000256" key="1">
    <source>
        <dbReference type="SAM" id="Coils"/>
    </source>
</evidence>
<evidence type="ECO:0000256" key="2">
    <source>
        <dbReference type="SAM" id="Phobius"/>
    </source>
</evidence>